<keyword evidence="3" id="KW-1185">Reference proteome</keyword>
<keyword evidence="1" id="KW-1133">Transmembrane helix</keyword>
<accession>A0A9N7AAP2</accession>
<dbReference type="Proteomes" id="UP001161480">
    <property type="component" value="Segment"/>
</dbReference>
<name>A0A9N7AAP2_9VIRU</name>
<proteinExistence type="predicted"/>
<evidence type="ECO:0000256" key="1">
    <source>
        <dbReference type="SAM" id="Phobius"/>
    </source>
</evidence>
<keyword evidence="1" id="KW-0472">Membrane</keyword>
<evidence type="ECO:0000313" key="3">
    <source>
        <dbReference type="Proteomes" id="UP001161480"/>
    </source>
</evidence>
<organism evidence="2 3">
    <name type="scientific">Lokiarchaeia virus SkuldV3</name>
    <dbReference type="NCBI Taxonomy" id="2983915"/>
    <lineage>
        <taxon>Viruses</taxon>
        <taxon>Varidnaviria</taxon>
        <taxon>Abadenavirae</taxon>
        <taxon>Produgelaviricota</taxon>
        <taxon>Belvinaviricetes</taxon>
        <taxon>Atroposvirales</taxon>
        <taxon>Skuldviridae</taxon>
        <taxon>Delusorvirus</taxon>
        <taxon>Delusorvirus cascadiense</taxon>
    </lineage>
</organism>
<gene>
    <name evidence="2" type="ORF">ES702_05923</name>
</gene>
<protein>
    <submittedName>
        <fullName evidence="2">Uncharacterized protein</fullName>
    </submittedName>
</protein>
<feature type="transmembrane region" description="Helical" evidence="1">
    <location>
        <begin position="41"/>
        <end position="63"/>
    </location>
</feature>
<sequence>MSKKEFKIVMEIIILLLIVNFHFISEWFYRHELVCFFGINVGALIKDIVLYLTIGLIIILILLEKREKEN</sequence>
<evidence type="ECO:0000313" key="2">
    <source>
        <dbReference type="EMBL" id="DAZ90960.1"/>
    </source>
</evidence>
<keyword evidence="1" id="KW-0812">Transmembrane</keyword>
<feature type="transmembrane region" description="Helical" evidence="1">
    <location>
        <begin position="12"/>
        <end position="29"/>
    </location>
</feature>
<dbReference type="EMBL" id="BK062752">
    <property type="protein sequence ID" value="DAZ90960.1"/>
    <property type="molecule type" value="Genomic_DNA"/>
</dbReference>
<reference evidence="2" key="1">
    <citation type="journal article" date="2022" name="Nat. Microbiol.">
        <title>Three families of Asgard archaeal viruses identified in metagenome-assembled genomes.</title>
        <authorList>
            <person name="Medvedeva S."/>
            <person name="Sun J."/>
            <person name="Yutin N."/>
            <person name="Koonin E.V."/>
            <person name="Nunoura T."/>
            <person name="Rinke C."/>
            <person name="Krupovic M."/>
        </authorList>
    </citation>
    <scope>NUCLEOTIDE SEQUENCE</scope>
</reference>